<dbReference type="InterPro" id="IPR036380">
    <property type="entry name" value="Isochorismatase-like_sf"/>
</dbReference>
<dbReference type="CDD" id="cd00431">
    <property type="entry name" value="cysteine_hydrolases"/>
    <property type="match status" value="1"/>
</dbReference>
<accession>A0A8E2W8N5</accession>
<dbReference type="Pfam" id="PF00857">
    <property type="entry name" value="Isochorismatase"/>
    <property type="match status" value="1"/>
</dbReference>
<protein>
    <submittedName>
        <fullName evidence="3">Nicotinamidase-related amidase</fullName>
    </submittedName>
</protein>
<dbReference type="SUPFAM" id="SSF52499">
    <property type="entry name" value="Isochorismatase-like hydrolases"/>
    <property type="match status" value="1"/>
</dbReference>
<dbReference type="GO" id="GO:0016787">
    <property type="term" value="F:hydrolase activity"/>
    <property type="evidence" value="ECO:0007669"/>
    <property type="project" value="UniProtKB-KW"/>
</dbReference>
<evidence type="ECO:0000313" key="3">
    <source>
        <dbReference type="EMBL" id="PWJ87106.1"/>
    </source>
</evidence>
<name>A0A8E2W8N5_RHILI</name>
<feature type="domain" description="Isochorismatase-like" evidence="2">
    <location>
        <begin position="25"/>
        <end position="202"/>
    </location>
</feature>
<dbReference type="InterPro" id="IPR050272">
    <property type="entry name" value="Isochorismatase-like_hydrls"/>
</dbReference>
<evidence type="ECO:0000256" key="1">
    <source>
        <dbReference type="ARBA" id="ARBA00022801"/>
    </source>
</evidence>
<dbReference type="AlphaFoldDB" id="A0A8E2W8N5"/>
<gene>
    <name evidence="3" type="ORF">C8D77_11989</name>
</gene>
<dbReference type="Gene3D" id="3.40.50.850">
    <property type="entry name" value="Isochorismatase-like"/>
    <property type="match status" value="1"/>
</dbReference>
<organism evidence="3 4">
    <name type="scientific">Rhizobium loti</name>
    <name type="common">Mesorhizobium loti</name>
    <dbReference type="NCBI Taxonomy" id="381"/>
    <lineage>
        <taxon>Bacteria</taxon>
        <taxon>Pseudomonadati</taxon>
        <taxon>Pseudomonadota</taxon>
        <taxon>Alphaproteobacteria</taxon>
        <taxon>Hyphomicrobiales</taxon>
        <taxon>Phyllobacteriaceae</taxon>
        <taxon>Mesorhizobium</taxon>
    </lineage>
</organism>
<keyword evidence="1" id="KW-0378">Hydrolase</keyword>
<evidence type="ECO:0000313" key="4">
    <source>
        <dbReference type="Proteomes" id="UP000245631"/>
    </source>
</evidence>
<dbReference type="PANTHER" id="PTHR43540">
    <property type="entry name" value="PEROXYUREIDOACRYLATE/UREIDOACRYLATE AMIDOHYDROLASE-RELATED"/>
    <property type="match status" value="1"/>
</dbReference>
<dbReference type="Proteomes" id="UP000245631">
    <property type="component" value="Unassembled WGS sequence"/>
</dbReference>
<dbReference type="PANTHER" id="PTHR43540:SF9">
    <property type="entry name" value="FAMILY HYDROLASE, PUTATIVE (AFU_ORTHOLOGUE AFUA_2G08700)-RELATED"/>
    <property type="match status" value="1"/>
</dbReference>
<evidence type="ECO:0000259" key="2">
    <source>
        <dbReference type="Pfam" id="PF00857"/>
    </source>
</evidence>
<dbReference type="EMBL" id="QGGH01000019">
    <property type="protein sequence ID" value="PWJ87106.1"/>
    <property type="molecule type" value="Genomic_DNA"/>
</dbReference>
<comment type="caution">
    <text evidence="3">The sequence shown here is derived from an EMBL/GenBank/DDBJ whole genome shotgun (WGS) entry which is preliminary data.</text>
</comment>
<dbReference type="GeneID" id="61055930"/>
<sequence>MTGTKWIRSRPFDYPYDGNLDPKVTALLVIDLQVDFLSSDGYFARKGYDPAPLRAILPTVNALIHAARTAGCLILHTRQGYRADMADMTPYERWRRKRAGLEGTQVLLRSSPGFEIVPEITVHANDVVIDKTANGAFTHTDLDHVLRARGISHLLFSGCTTDVCVSTTMREAADRNYQCLLIEDACASGDQYAHDAAVHMVTVEDGIYGVVSRAADVMAGLRALDASSANT</sequence>
<proteinExistence type="predicted"/>
<dbReference type="InterPro" id="IPR000868">
    <property type="entry name" value="Isochorismatase-like_dom"/>
</dbReference>
<dbReference type="RefSeq" id="WP_109671735.1">
    <property type="nucleotide sequence ID" value="NZ_QGGH01000019.1"/>
</dbReference>
<reference evidence="3 4" key="1">
    <citation type="submission" date="2018-05" db="EMBL/GenBank/DDBJ databases">
        <title>Genomic Encyclopedia of Type Strains, Phase IV (KMG-IV): sequencing the most valuable type-strain genomes for metagenomic binning, comparative biology and taxonomic classification.</title>
        <authorList>
            <person name="Goeker M."/>
        </authorList>
    </citation>
    <scope>NUCLEOTIDE SEQUENCE [LARGE SCALE GENOMIC DNA]</scope>
    <source>
        <strain evidence="3 4">DSM 2626</strain>
    </source>
</reference>